<sequence>MDDADPNGPLETCEVGAELDSRELRRAWGRFHDGLTSTTGRDDWEGTLNLDAGEALFGDMDDLGREQLPERDEGDEFETPPMEEYLDENQDADDL</sequence>
<dbReference type="AlphaFoldDB" id="A0A7D5LDG3"/>
<proteinExistence type="predicted"/>
<dbReference type="EMBL" id="CP058579">
    <property type="protein sequence ID" value="QLG63329.1"/>
    <property type="molecule type" value="Genomic_DNA"/>
</dbReference>
<feature type="region of interest" description="Disordered" evidence="1">
    <location>
        <begin position="63"/>
        <end position="95"/>
    </location>
</feature>
<dbReference type="Proteomes" id="UP000509626">
    <property type="component" value="Chromosome"/>
</dbReference>
<evidence type="ECO:0000313" key="2">
    <source>
        <dbReference type="EMBL" id="QLG63329.1"/>
    </source>
</evidence>
<feature type="compositionally biased region" description="Acidic residues" evidence="1">
    <location>
        <begin position="84"/>
        <end position="95"/>
    </location>
</feature>
<keyword evidence="3" id="KW-1185">Reference proteome</keyword>
<evidence type="ECO:0000256" key="1">
    <source>
        <dbReference type="SAM" id="MobiDB-lite"/>
    </source>
</evidence>
<name>A0A7D5LDG3_9EURY</name>
<reference evidence="2 3" key="1">
    <citation type="submission" date="2020-06" db="EMBL/GenBank/DDBJ databases">
        <title>NJ-3-1, isolated from saline soil.</title>
        <authorList>
            <person name="Cui H.L."/>
            <person name="Shi X."/>
        </authorList>
    </citation>
    <scope>NUCLEOTIDE SEQUENCE [LARGE SCALE GENOMIC DNA]</scope>
    <source>
        <strain evidence="2 3">NJ-3-1</strain>
    </source>
</reference>
<protein>
    <submittedName>
        <fullName evidence="2">Uncharacterized protein</fullName>
    </submittedName>
</protein>
<accession>A0A7D5LDG3</accession>
<organism evidence="2 3">
    <name type="scientific">Halorarum salinum</name>
    <dbReference type="NCBI Taxonomy" id="2743089"/>
    <lineage>
        <taxon>Archaea</taxon>
        <taxon>Methanobacteriati</taxon>
        <taxon>Methanobacteriota</taxon>
        <taxon>Stenosarchaea group</taxon>
        <taxon>Halobacteria</taxon>
        <taxon>Halobacteriales</taxon>
        <taxon>Haloferacaceae</taxon>
        <taxon>Halorarum</taxon>
    </lineage>
</organism>
<gene>
    <name evidence="2" type="ORF">HUG12_16960</name>
</gene>
<dbReference type="KEGG" id="halu:HUG12_16960"/>
<evidence type="ECO:0000313" key="3">
    <source>
        <dbReference type="Proteomes" id="UP000509626"/>
    </source>
</evidence>